<evidence type="ECO:0000256" key="4">
    <source>
        <dbReference type="ARBA" id="ARBA00023125"/>
    </source>
</evidence>
<protein>
    <recommendedName>
        <fullName evidence="7">THAP-type domain-containing protein</fullName>
    </recommendedName>
</protein>
<keyword evidence="4 5" id="KW-0238">DNA-binding</keyword>
<feature type="domain" description="THAP-type" evidence="7">
    <location>
        <begin position="1"/>
        <end position="107"/>
    </location>
</feature>
<evidence type="ECO:0000256" key="2">
    <source>
        <dbReference type="ARBA" id="ARBA00022771"/>
    </source>
</evidence>
<dbReference type="SMART" id="SM00980">
    <property type="entry name" value="THAP"/>
    <property type="match status" value="1"/>
</dbReference>
<evidence type="ECO:0000259" key="7">
    <source>
        <dbReference type="PROSITE" id="PS50950"/>
    </source>
</evidence>
<dbReference type="PROSITE" id="PS50950">
    <property type="entry name" value="ZF_THAP"/>
    <property type="match status" value="1"/>
</dbReference>
<evidence type="ECO:0000256" key="5">
    <source>
        <dbReference type="PROSITE-ProRule" id="PRU00309"/>
    </source>
</evidence>
<organism evidence="8">
    <name type="scientific">Pundamilia nyererei</name>
    <dbReference type="NCBI Taxonomy" id="303518"/>
    <lineage>
        <taxon>Eukaryota</taxon>
        <taxon>Metazoa</taxon>
        <taxon>Chordata</taxon>
        <taxon>Craniata</taxon>
        <taxon>Vertebrata</taxon>
        <taxon>Euteleostomi</taxon>
        <taxon>Actinopterygii</taxon>
        <taxon>Neopterygii</taxon>
        <taxon>Teleostei</taxon>
        <taxon>Neoteleostei</taxon>
        <taxon>Acanthomorphata</taxon>
        <taxon>Ovalentaria</taxon>
        <taxon>Cichlomorphae</taxon>
        <taxon>Cichliformes</taxon>
        <taxon>Cichlidae</taxon>
        <taxon>African cichlids</taxon>
        <taxon>Pseudocrenilabrinae</taxon>
        <taxon>Haplochromini</taxon>
        <taxon>Pundamilia</taxon>
    </lineage>
</organism>
<dbReference type="GeneTree" id="ENSGT00940000176877"/>
<dbReference type="GO" id="GO:0008270">
    <property type="term" value="F:zinc ion binding"/>
    <property type="evidence" value="ECO:0007669"/>
    <property type="project" value="UniProtKB-KW"/>
</dbReference>
<dbReference type="Ensembl" id="ENSPNYT00000020575.1">
    <property type="protein sequence ID" value="ENSPNYP00000020082.1"/>
    <property type="gene ID" value="ENSPNYG00000015194.1"/>
</dbReference>
<dbReference type="InterPro" id="IPR006612">
    <property type="entry name" value="THAP_Znf"/>
</dbReference>
<dbReference type="GO" id="GO:0003677">
    <property type="term" value="F:DNA binding"/>
    <property type="evidence" value="ECO:0007669"/>
    <property type="project" value="UniProtKB-UniRule"/>
</dbReference>
<proteinExistence type="predicted"/>
<evidence type="ECO:0000256" key="6">
    <source>
        <dbReference type="SAM" id="Phobius"/>
    </source>
</evidence>
<feature type="transmembrane region" description="Helical" evidence="6">
    <location>
        <begin position="106"/>
        <end position="124"/>
    </location>
</feature>
<keyword evidence="2 5" id="KW-0863">Zinc-finger</keyword>
<dbReference type="SUPFAM" id="SSF57716">
    <property type="entry name" value="Glucocorticoid receptor-like (DNA-binding domain)"/>
    <property type="match status" value="1"/>
</dbReference>
<keyword evidence="6" id="KW-0472">Membrane</keyword>
<keyword evidence="1" id="KW-0479">Metal-binding</keyword>
<reference evidence="8" key="1">
    <citation type="submission" date="2023-09" db="UniProtKB">
        <authorList>
            <consortium name="Ensembl"/>
        </authorList>
    </citation>
    <scope>IDENTIFICATION</scope>
</reference>
<evidence type="ECO:0000256" key="1">
    <source>
        <dbReference type="ARBA" id="ARBA00022723"/>
    </source>
</evidence>
<keyword evidence="6" id="KW-0812">Transmembrane</keyword>
<keyword evidence="6" id="KW-1133">Transmembrane helix</keyword>
<sequence>MVRTCCVMGCNVRSHDRQGNKLENGLSFHCFPTWKQNQGAHVSDVTKRRRIAWIAAVRRADIQFSTIPRYLLVCSRHFHSGNLIPVKLRKYNFKKVKTFKVFTPNYYIPVFFFFLFTSWSLFLMSEQHTSSQQHFIT</sequence>
<evidence type="ECO:0000313" key="8">
    <source>
        <dbReference type="Ensembl" id="ENSPNYP00000020082.1"/>
    </source>
</evidence>
<evidence type="ECO:0000256" key="3">
    <source>
        <dbReference type="ARBA" id="ARBA00022833"/>
    </source>
</evidence>
<keyword evidence="3" id="KW-0862">Zinc</keyword>
<dbReference type="Pfam" id="PF05485">
    <property type="entry name" value="THAP"/>
    <property type="match status" value="1"/>
</dbReference>
<dbReference type="AlphaFoldDB" id="A0A3B4GAZ0"/>
<name>A0A3B4GAZ0_9CICH</name>
<accession>A0A3B4GAZ0</accession>